<keyword evidence="3" id="KW-0804">Transcription</keyword>
<dbReference type="PANTHER" id="PTHR44846">
    <property type="entry name" value="MANNOSYL-D-GLYCERATE TRANSPORT/METABOLISM SYSTEM REPRESSOR MNGR-RELATED"/>
    <property type="match status" value="1"/>
</dbReference>
<dbReference type="SMART" id="SM00866">
    <property type="entry name" value="UTRA"/>
    <property type="match status" value="1"/>
</dbReference>
<dbReference type="InterPro" id="IPR050679">
    <property type="entry name" value="Bact_HTH_transcr_reg"/>
</dbReference>
<dbReference type="Gene3D" id="3.40.1410.10">
    <property type="entry name" value="Chorismate lyase-like"/>
    <property type="match status" value="1"/>
</dbReference>
<evidence type="ECO:0000313" key="6">
    <source>
        <dbReference type="Proteomes" id="UP000602284"/>
    </source>
</evidence>
<sequence>MLNKHIPIPLYYQLKEKLSAAILSGELPPGALLPSERELSDHYSISRMTVRQALGEMVKEGLLVREQGKGTFVAEPKFNQGLLKLTSFSEDMRNRGLKPDSKILAIYVQDATPAVAAELRLEAVGINQQVIVFERVRLADNKPMAYEISHLPLHRFPELEQESLHSTSLYNLLEEKYGLVIRYARQTMEVGLSRPAESDILGIPAGSAVLKIERTTFDADDEPIEYVKSVYRGDRYKLYAELHR</sequence>
<name>A0ABS1JEA5_9BACL</name>
<dbReference type="SMART" id="SM00345">
    <property type="entry name" value="HTH_GNTR"/>
    <property type="match status" value="1"/>
</dbReference>
<proteinExistence type="predicted"/>
<keyword evidence="6" id="KW-1185">Reference proteome</keyword>
<accession>A0ABS1JEA5</accession>
<comment type="caution">
    <text evidence="5">The sequence shown here is derived from an EMBL/GenBank/DDBJ whole genome shotgun (WGS) entry which is preliminary data.</text>
</comment>
<evidence type="ECO:0000256" key="2">
    <source>
        <dbReference type="ARBA" id="ARBA00023125"/>
    </source>
</evidence>
<dbReference type="Proteomes" id="UP000602284">
    <property type="component" value="Unassembled WGS sequence"/>
</dbReference>
<dbReference type="Pfam" id="PF07702">
    <property type="entry name" value="UTRA"/>
    <property type="match status" value="1"/>
</dbReference>
<organism evidence="5 6">
    <name type="scientific">Tumebacillus amylolyticus</name>
    <dbReference type="NCBI Taxonomy" id="2801339"/>
    <lineage>
        <taxon>Bacteria</taxon>
        <taxon>Bacillati</taxon>
        <taxon>Bacillota</taxon>
        <taxon>Bacilli</taxon>
        <taxon>Bacillales</taxon>
        <taxon>Alicyclobacillaceae</taxon>
        <taxon>Tumebacillus</taxon>
    </lineage>
</organism>
<dbReference type="EMBL" id="JAEQNB010000006">
    <property type="protein sequence ID" value="MBL0388615.1"/>
    <property type="molecule type" value="Genomic_DNA"/>
</dbReference>
<reference evidence="5 6" key="1">
    <citation type="submission" date="2021-01" db="EMBL/GenBank/DDBJ databases">
        <title>Tumebacillus sp. strain ITR2 16S ribosomal RNA gene Genome sequencing and assembly.</title>
        <authorList>
            <person name="Kang M."/>
        </authorList>
    </citation>
    <scope>NUCLEOTIDE SEQUENCE [LARGE SCALE GENOMIC DNA]</scope>
    <source>
        <strain evidence="5 6">ITR2</strain>
    </source>
</reference>
<dbReference type="InterPro" id="IPR028978">
    <property type="entry name" value="Chorismate_lyase_/UTRA_dom_sf"/>
</dbReference>
<dbReference type="InterPro" id="IPR000524">
    <property type="entry name" value="Tscrpt_reg_HTH_GntR"/>
</dbReference>
<dbReference type="InterPro" id="IPR036390">
    <property type="entry name" value="WH_DNA-bd_sf"/>
</dbReference>
<dbReference type="InterPro" id="IPR036388">
    <property type="entry name" value="WH-like_DNA-bd_sf"/>
</dbReference>
<protein>
    <submittedName>
        <fullName evidence="5">GntR family transcriptional regulator</fullName>
    </submittedName>
</protein>
<dbReference type="InterPro" id="IPR011663">
    <property type="entry name" value="UTRA"/>
</dbReference>
<evidence type="ECO:0000256" key="1">
    <source>
        <dbReference type="ARBA" id="ARBA00023015"/>
    </source>
</evidence>
<evidence type="ECO:0000313" key="5">
    <source>
        <dbReference type="EMBL" id="MBL0388615.1"/>
    </source>
</evidence>
<gene>
    <name evidence="5" type="ORF">JJB07_18580</name>
</gene>
<dbReference type="CDD" id="cd07377">
    <property type="entry name" value="WHTH_GntR"/>
    <property type="match status" value="1"/>
</dbReference>
<keyword evidence="2" id="KW-0238">DNA-binding</keyword>
<dbReference type="PROSITE" id="PS50949">
    <property type="entry name" value="HTH_GNTR"/>
    <property type="match status" value="1"/>
</dbReference>
<dbReference type="PRINTS" id="PR00035">
    <property type="entry name" value="HTHGNTR"/>
</dbReference>
<keyword evidence="1" id="KW-0805">Transcription regulation</keyword>
<dbReference type="Gene3D" id="1.10.10.10">
    <property type="entry name" value="Winged helix-like DNA-binding domain superfamily/Winged helix DNA-binding domain"/>
    <property type="match status" value="1"/>
</dbReference>
<dbReference type="SUPFAM" id="SSF46785">
    <property type="entry name" value="Winged helix' DNA-binding domain"/>
    <property type="match status" value="1"/>
</dbReference>
<dbReference type="RefSeq" id="WP_201637572.1">
    <property type="nucleotide sequence ID" value="NZ_JAEQNB010000006.1"/>
</dbReference>
<feature type="domain" description="HTH gntR-type" evidence="4">
    <location>
        <begin position="8"/>
        <end position="76"/>
    </location>
</feature>
<evidence type="ECO:0000256" key="3">
    <source>
        <dbReference type="ARBA" id="ARBA00023163"/>
    </source>
</evidence>
<dbReference type="SUPFAM" id="SSF64288">
    <property type="entry name" value="Chorismate lyase-like"/>
    <property type="match status" value="1"/>
</dbReference>
<evidence type="ECO:0000259" key="4">
    <source>
        <dbReference type="PROSITE" id="PS50949"/>
    </source>
</evidence>
<dbReference type="PANTHER" id="PTHR44846:SF1">
    <property type="entry name" value="MANNOSYL-D-GLYCERATE TRANSPORT_METABOLISM SYSTEM REPRESSOR MNGR-RELATED"/>
    <property type="match status" value="1"/>
</dbReference>
<dbReference type="Pfam" id="PF00392">
    <property type="entry name" value="GntR"/>
    <property type="match status" value="1"/>
</dbReference>